<evidence type="ECO:0000256" key="1">
    <source>
        <dbReference type="SAM" id="MobiDB-lite"/>
    </source>
</evidence>
<accession>A0AAU9INW7</accession>
<dbReference type="EMBL" id="CAJZBQ010000011">
    <property type="protein sequence ID" value="CAG9313874.1"/>
    <property type="molecule type" value="Genomic_DNA"/>
</dbReference>
<dbReference type="AlphaFoldDB" id="A0AAU9INW7"/>
<feature type="region of interest" description="Disordered" evidence="1">
    <location>
        <begin position="61"/>
        <end position="81"/>
    </location>
</feature>
<reference evidence="3" key="1">
    <citation type="submission" date="2021-09" db="EMBL/GenBank/DDBJ databases">
        <authorList>
            <consortium name="AG Swart"/>
            <person name="Singh M."/>
            <person name="Singh A."/>
            <person name="Seah K."/>
            <person name="Emmerich C."/>
        </authorList>
    </citation>
    <scope>NUCLEOTIDE SEQUENCE</scope>
    <source>
        <strain evidence="3">ATCC30299</strain>
    </source>
</reference>
<evidence type="ECO:0000256" key="2">
    <source>
        <dbReference type="SAM" id="Phobius"/>
    </source>
</evidence>
<evidence type="ECO:0000313" key="4">
    <source>
        <dbReference type="Proteomes" id="UP001162131"/>
    </source>
</evidence>
<name>A0AAU9INW7_9CILI</name>
<keyword evidence="2" id="KW-0812">Transmembrane</keyword>
<keyword evidence="2" id="KW-0472">Membrane</keyword>
<proteinExistence type="predicted"/>
<protein>
    <submittedName>
        <fullName evidence="3">Uncharacterized protein</fullName>
    </submittedName>
</protein>
<feature type="compositionally biased region" description="Low complexity" evidence="1">
    <location>
        <begin position="71"/>
        <end position="81"/>
    </location>
</feature>
<dbReference type="Proteomes" id="UP001162131">
    <property type="component" value="Unassembled WGS sequence"/>
</dbReference>
<gene>
    <name evidence="3" type="ORF">BSTOLATCC_MIC9676</name>
</gene>
<organism evidence="3 4">
    <name type="scientific">Blepharisma stoltei</name>
    <dbReference type="NCBI Taxonomy" id="1481888"/>
    <lineage>
        <taxon>Eukaryota</taxon>
        <taxon>Sar</taxon>
        <taxon>Alveolata</taxon>
        <taxon>Ciliophora</taxon>
        <taxon>Postciliodesmatophora</taxon>
        <taxon>Heterotrichea</taxon>
        <taxon>Heterotrichida</taxon>
        <taxon>Blepharismidae</taxon>
        <taxon>Blepharisma</taxon>
    </lineage>
</organism>
<feature type="transmembrane region" description="Helical" evidence="2">
    <location>
        <begin position="12"/>
        <end position="29"/>
    </location>
</feature>
<evidence type="ECO:0000313" key="3">
    <source>
        <dbReference type="EMBL" id="CAG9313874.1"/>
    </source>
</evidence>
<comment type="caution">
    <text evidence="3">The sequence shown here is derived from an EMBL/GenBank/DDBJ whole genome shotgun (WGS) entry which is preliminary data.</text>
</comment>
<keyword evidence="2" id="KW-1133">Transmembrane helix</keyword>
<sequence>METDDNSPWYGILIGLILILIMLAPSYLYPPLPTHESLRDDYIKAMIALAEKNISEKEARKLEKKKKASEEAAAAGEYQKL</sequence>
<keyword evidence="4" id="KW-1185">Reference proteome</keyword>